<keyword evidence="4" id="KW-1185">Reference proteome</keyword>
<gene>
    <name evidence="3" type="ORF">I2I01_04120</name>
</gene>
<reference evidence="3 4" key="1">
    <citation type="submission" date="2020-11" db="EMBL/GenBank/DDBJ databases">
        <authorList>
            <person name="Kim M.K."/>
        </authorList>
    </citation>
    <scope>NUCLEOTIDE SEQUENCE [LARGE SCALE GENOMIC DNA]</scope>
    <source>
        <strain evidence="3 4">BT439</strain>
    </source>
</reference>
<proteinExistence type="predicted"/>
<evidence type="ECO:0008006" key="5">
    <source>
        <dbReference type="Google" id="ProtNLM"/>
    </source>
</evidence>
<feature type="chain" id="PRO_5037963548" description="Lipoprotein" evidence="2">
    <location>
        <begin position="20"/>
        <end position="156"/>
    </location>
</feature>
<dbReference type="PROSITE" id="PS51257">
    <property type="entry name" value="PROKAR_LIPOPROTEIN"/>
    <property type="match status" value="1"/>
</dbReference>
<dbReference type="EMBL" id="JADQDP010000001">
    <property type="protein sequence ID" value="MBF9140805.1"/>
    <property type="molecule type" value="Genomic_DNA"/>
</dbReference>
<evidence type="ECO:0000313" key="4">
    <source>
        <dbReference type="Proteomes" id="UP000645610"/>
    </source>
</evidence>
<feature type="compositionally biased region" description="Polar residues" evidence="1">
    <location>
        <begin position="123"/>
        <end position="136"/>
    </location>
</feature>
<keyword evidence="2" id="KW-0732">Signal</keyword>
<protein>
    <recommendedName>
        <fullName evidence="5">Lipoprotein</fullName>
    </recommendedName>
</protein>
<feature type="region of interest" description="Disordered" evidence="1">
    <location>
        <begin position="122"/>
        <end position="141"/>
    </location>
</feature>
<organism evidence="3 4">
    <name type="scientific">Hymenobacter properus</name>
    <dbReference type="NCBI Taxonomy" id="2791026"/>
    <lineage>
        <taxon>Bacteria</taxon>
        <taxon>Pseudomonadati</taxon>
        <taxon>Bacteroidota</taxon>
        <taxon>Cytophagia</taxon>
        <taxon>Cytophagales</taxon>
        <taxon>Hymenobacteraceae</taxon>
        <taxon>Hymenobacter</taxon>
    </lineage>
</organism>
<feature type="signal peptide" evidence="2">
    <location>
        <begin position="1"/>
        <end position="19"/>
    </location>
</feature>
<evidence type="ECO:0000256" key="1">
    <source>
        <dbReference type="SAM" id="MobiDB-lite"/>
    </source>
</evidence>
<name>A0A931FJQ6_9BACT</name>
<dbReference type="RefSeq" id="WP_196285141.1">
    <property type="nucleotide sequence ID" value="NZ_JADQDP010000001.1"/>
</dbReference>
<evidence type="ECO:0000256" key="2">
    <source>
        <dbReference type="SAM" id="SignalP"/>
    </source>
</evidence>
<evidence type="ECO:0000313" key="3">
    <source>
        <dbReference type="EMBL" id="MBF9140805.1"/>
    </source>
</evidence>
<dbReference type="Proteomes" id="UP000645610">
    <property type="component" value="Unassembled WGS sequence"/>
</dbReference>
<accession>A0A931FJQ6</accession>
<dbReference type="AlphaFoldDB" id="A0A931FJQ6"/>
<comment type="caution">
    <text evidence="3">The sequence shown here is derived from an EMBL/GenBank/DDBJ whole genome shotgun (WGS) entry which is preliminary data.</text>
</comment>
<sequence>MRKLLLLALLPLFSACAVSQQPQFDEQEAFFIQNSQSINQEYTFREAPRYYARMDSTGAPEAVEQPRDAGYKPEPFDYKVRTAYVLGRVGPWYRVRRLHYRSYYVLASSMWPAGRTGPITAPTLDSSTPASHNYQTGPRGGVYYINKNGNKTYRKR</sequence>